<gene>
    <name evidence="1" type="ORF">AVDCRST_MAG42-2820</name>
</gene>
<reference evidence="1" key="1">
    <citation type="submission" date="2020-02" db="EMBL/GenBank/DDBJ databases">
        <authorList>
            <person name="Meier V. D."/>
        </authorList>
    </citation>
    <scope>NUCLEOTIDE SEQUENCE</scope>
    <source>
        <strain evidence="1">AVDCRST_MAG42</strain>
    </source>
</reference>
<dbReference type="AlphaFoldDB" id="A0A6J4IWI8"/>
<protein>
    <recommendedName>
        <fullName evidence="2">DUF4160 domain-containing protein</fullName>
    </recommendedName>
</protein>
<evidence type="ECO:0000313" key="1">
    <source>
        <dbReference type="EMBL" id="CAA9262723.1"/>
    </source>
</evidence>
<organism evidence="1">
    <name type="scientific">uncultured Chthoniobacterales bacterium</name>
    <dbReference type="NCBI Taxonomy" id="1836801"/>
    <lineage>
        <taxon>Bacteria</taxon>
        <taxon>Pseudomonadati</taxon>
        <taxon>Verrucomicrobiota</taxon>
        <taxon>Spartobacteria</taxon>
        <taxon>Chthoniobacterales</taxon>
        <taxon>environmental samples</taxon>
    </lineage>
</organism>
<evidence type="ECO:0008006" key="2">
    <source>
        <dbReference type="Google" id="ProtNLM"/>
    </source>
</evidence>
<accession>A0A6J4IWI8</accession>
<name>A0A6J4IWI8_9BACT</name>
<sequence length="66" mass="7651">MGKVRRGGYLFIWWKGDHAPRHVHVFDGRNRLLGRVAVPSLEPLDPWKPPRKVIEILTALQNEGRL</sequence>
<proteinExistence type="predicted"/>
<dbReference type="EMBL" id="CADCTA010000099">
    <property type="protein sequence ID" value="CAA9262723.1"/>
    <property type="molecule type" value="Genomic_DNA"/>
</dbReference>